<organism evidence="2 3">
    <name type="scientific">Fukomys damarensis</name>
    <name type="common">Damaraland mole rat</name>
    <name type="synonym">Cryptomys damarensis</name>
    <dbReference type="NCBI Taxonomy" id="885580"/>
    <lineage>
        <taxon>Eukaryota</taxon>
        <taxon>Metazoa</taxon>
        <taxon>Chordata</taxon>
        <taxon>Craniata</taxon>
        <taxon>Vertebrata</taxon>
        <taxon>Euteleostomi</taxon>
        <taxon>Mammalia</taxon>
        <taxon>Eutheria</taxon>
        <taxon>Euarchontoglires</taxon>
        <taxon>Glires</taxon>
        <taxon>Rodentia</taxon>
        <taxon>Hystricomorpha</taxon>
        <taxon>Bathyergidae</taxon>
        <taxon>Fukomys</taxon>
    </lineage>
</organism>
<evidence type="ECO:0000256" key="1">
    <source>
        <dbReference type="SAM" id="MobiDB-lite"/>
    </source>
</evidence>
<keyword evidence="3" id="KW-1185">Reference proteome</keyword>
<feature type="non-terminal residue" evidence="2">
    <location>
        <position position="1"/>
    </location>
</feature>
<reference evidence="2 3" key="1">
    <citation type="submission" date="2013-11" db="EMBL/GenBank/DDBJ databases">
        <title>The Damaraland mole rat (Fukomys damarensis) genome and evolution of African mole rats.</title>
        <authorList>
            <person name="Gladyshev V.N."/>
            <person name="Fang X."/>
        </authorList>
    </citation>
    <scope>NUCLEOTIDE SEQUENCE [LARGE SCALE GENOMIC DNA]</scope>
    <source>
        <tissue evidence="2">Liver</tissue>
    </source>
</reference>
<dbReference type="Proteomes" id="UP000028990">
    <property type="component" value="Unassembled WGS sequence"/>
</dbReference>
<sequence length="104" mass="11256">PPGHHEDQGPGWTTMGTPQGWHRRARDSPRQVSDADRTRLSQDLGGGTLAIDTLLDNGTRVVDALVLGWSIQYPGDLKGAGKPCANTRMCRPSDPWQTLNPPSS</sequence>
<gene>
    <name evidence="2" type="ORF">H920_03603</name>
</gene>
<protein>
    <submittedName>
        <fullName evidence="2">Plexin domain-containing protein 1</fullName>
    </submittedName>
</protein>
<accession>A0A091EHG5</accession>
<feature type="region of interest" description="Disordered" evidence="1">
    <location>
        <begin position="1"/>
        <end position="44"/>
    </location>
</feature>
<dbReference type="AlphaFoldDB" id="A0A091EHG5"/>
<feature type="compositionally biased region" description="Basic and acidic residues" evidence="1">
    <location>
        <begin position="26"/>
        <end position="40"/>
    </location>
</feature>
<proteinExistence type="predicted"/>
<name>A0A091EHG5_FUKDA</name>
<evidence type="ECO:0000313" key="2">
    <source>
        <dbReference type="EMBL" id="KFO34901.1"/>
    </source>
</evidence>
<evidence type="ECO:0000313" key="3">
    <source>
        <dbReference type="Proteomes" id="UP000028990"/>
    </source>
</evidence>
<dbReference type="EMBL" id="KN121896">
    <property type="protein sequence ID" value="KFO34901.1"/>
    <property type="molecule type" value="Genomic_DNA"/>
</dbReference>